<evidence type="ECO:0000256" key="4">
    <source>
        <dbReference type="ARBA" id="ARBA00022481"/>
    </source>
</evidence>
<dbReference type="EMBL" id="MSYM01000013">
    <property type="protein sequence ID" value="OLP06382.1"/>
    <property type="molecule type" value="Genomic_DNA"/>
</dbReference>
<keyword evidence="5" id="KW-0997">Cell inner membrane</keyword>
<proteinExistence type="inferred from homology"/>
<dbReference type="AlphaFoldDB" id="A0A1Q8YEI8"/>
<comment type="caution">
    <text evidence="13">The sequence shown here is derived from an EMBL/GenBank/DDBJ whole genome shotgun (WGS) entry which is preliminary data.</text>
</comment>
<evidence type="ECO:0000256" key="3">
    <source>
        <dbReference type="ARBA" id="ARBA00022475"/>
    </source>
</evidence>
<evidence type="ECO:0000256" key="7">
    <source>
        <dbReference type="ARBA" id="ARBA00022989"/>
    </source>
</evidence>
<keyword evidence="8 11" id="KW-0472">Membrane</keyword>
<dbReference type="NCBIfam" id="TIGR02532">
    <property type="entry name" value="IV_pilin_GFxxxE"/>
    <property type="match status" value="1"/>
</dbReference>
<evidence type="ECO:0000313" key="13">
    <source>
        <dbReference type="EMBL" id="OLP06382.1"/>
    </source>
</evidence>
<evidence type="ECO:0000256" key="8">
    <source>
        <dbReference type="ARBA" id="ARBA00023136"/>
    </source>
</evidence>
<evidence type="ECO:0000256" key="10">
    <source>
        <dbReference type="ARBA" id="ARBA00030775"/>
    </source>
</evidence>
<dbReference type="InterPro" id="IPR045584">
    <property type="entry name" value="Pilin-like"/>
</dbReference>
<dbReference type="Proteomes" id="UP000185911">
    <property type="component" value="Unassembled WGS sequence"/>
</dbReference>
<keyword evidence="4" id="KW-0488">Methylation</keyword>
<dbReference type="Pfam" id="PF07963">
    <property type="entry name" value="N_methyl"/>
    <property type="match status" value="1"/>
</dbReference>
<comment type="subcellular location">
    <subcellularLocation>
        <location evidence="1">Cell inner membrane</location>
        <topology evidence="1">Single-pass membrane protein</topology>
    </subcellularLocation>
</comment>
<gene>
    <name evidence="13" type="ORF">BLL52_2618</name>
</gene>
<evidence type="ECO:0000256" key="11">
    <source>
        <dbReference type="SAM" id="Phobius"/>
    </source>
</evidence>
<dbReference type="PROSITE" id="PS00409">
    <property type="entry name" value="PROKAR_NTER_METHYL"/>
    <property type="match status" value="1"/>
</dbReference>
<evidence type="ECO:0000256" key="2">
    <source>
        <dbReference type="ARBA" id="ARBA00021549"/>
    </source>
</evidence>
<evidence type="ECO:0000256" key="9">
    <source>
        <dbReference type="ARBA" id="ARBA00025772"/>
    </source>
</evidence>
<dbReference type="GO" id="GO:0015627">
    <property type="term" value="C:type II protein secretion system complex"/>
    <property type="evidence" value="ECO:0007669"/>
    <property type="project" value="InterPro"/>
</dbReference>
<dbReference type="SUPFAM" id="SSF54523">
    <property type="entry name" value="Pili subunits"/>
    <property type="match status" value="1"/>
</dbReference>
<name>A0A1Q8YEI8_9BURK</name>
<reference evidence="13 14" key="1">
    <citation type="submission" date="2017-01" db="EMBL/GenBank/DDBJ databases">
        <title>Genome sequence of Rhodoferax antarcticus ANT.BR, a psychrophilic purple nonsulfur bacterium from an Antarctic microbial mat.</title>
        <authorList>
            <person name="Baker J."/>
            <person name="Riester C."/>
            <person name="Skinner B."/>
            <person name="Newell A."/>
            <person name="Swingley W."/>
            <person name="Madigan M."/>
            <person name="Jung D."/>
            <person name="Asao M."/>
            <person name="Chen M."/>
            <person name="Loughlin P."/>
            <person name="Pan H."/>
            <person name="Lin S."/>
            <person name="Li N."/>
            <person name="Shaw J."/>
            <person name="Prado M."/>
            <person name="Sherman C."/>
            <person name="Li X."/>
            <person name="Tang J."/>
            <person name="Blankenship R."/>
            <person name="Zhao T."/>
            <person name="Touchman J."/>
            <person name="Sattley M."/>
        </authorList>
    </citation>
    <scope>NUCLEOTIDE SEQUENCE [LARGE SCALE GENOMIC DNA]</scope>
    <source>
        <strain evidence="13 14">ANT.BR</strain>
    </source>
</reference>
<organism evidence="13 14">
    <name type="scientific">Rhodoferax antarcticus ANT.BR</name>
    <dbReference type="NCBI Taxonomy" id="1111071"/>
    <lineage>
        <taxon>Bacteria</taxon>
        <taxon>Pseudomonadati</taxon>
        <taxon>Pseudomonadota</taxon>
        <taxon>Betaproteobacteria</taxon>
        <taxon>Burkholderiales</taxon>
        <taxon>Comamonadaceae</taxon>
        <taxon>Rhodoferax</taxon>
    </lineage>
</organism>
<evidence type="ECO:0000256" key="6">
    <source>
        <dbReference type="ARBA" id="ARBA00022692"/>
    </source>
</evidence>
<evidence type="ECO:0000256" key="1">
    <source>
        <dbReference type="ARBA" id="ARBA00004377"/>
    </source>
</evidence>
<evidence type="ECO:0000256" key="5">
    <source>
        <dbReference type="ARBA" id="ARBA00022519"/>
    </source>
</evidence>
<dbReference type="InterPro" id="IPR022346">
    <property type="entry name" value="T2SS_GspH"/>
</dbReference>
<dbReference type="GO" id="GO:0005886">
    <property type="term" value="C:plasma membrane"/>
    <property type="evidence" value="ECO:0007669"/>
    <property type="project" value="UniProtKB-SubCell"/>
</dbReference>
<evidence type="ECO:0000259" key="12">
    <source>
        <dbReference type="Pfam" id="PF12019"/>
    </source>
</evidence>
<evidence type="ECO:0000313" key="14">
    <source>
        <dbReference type="Proteomes" id="UP000185911"/>
    </source>
</evidence>
<sequence length="143" mass="15290">MRRRTRGFTLIELIMVIVILGVLAVFAAPRMFNSSDFYARGFQDETRALLRYAQKTAIAQRRAVCVTVAATGIDLKIATDNPATNCAGTLTLPNQPKAGSGLSASVSPFKFVPLGSTDQSADVTLTFADGTAIVIDKDTGYVK</sequence>
<feature type="transmembrane region" description="Helical" evidence="11">
    <location>
        <begin position="7"/>
        <end position="28"/>
    </location>
</feature>
<feature type="domain" description="General secretion pathway GspH" evidence="12">
    <location>
        <begin position="47"/>
        <end position="130"/>
    </location>
</feature>
<keyword evidence="6 11" id="KW-0812">Transmembrane</keyword>
<dbReference type="InterPro" id="IPR012902">
    <property type="entry name" value="N_methyl_site"/>
</dbReference>
<keyword evidence="14" id="KW-1185">Reference proteome</keyword>
<accession>A0A1Q8YEI8</accession>
<keyword evidence="7 11" id="KW-1133">Transmembrane helix</keyword>
<comment type="similarity">
    <text evidence="9">Belongs to the GSP H family.</text>
</comment>
<dbReference type="GO" id="GO:0015628">
    <property type="term" value="P:protein secretion by the type II secretion system"/>
    <property type="evidence" value="ECO:0007669"/>
    <property type="project" value="InterPro"/>
</dbReference>
<protein>
    <recommendedName>
        <fullName evidence="2">Type II secretion system protein H</fullName>
    </recommendedName>
    <alternativeName>
        <fullName evidence="10">General secretion pathway protein H</fullName>
    </alternativeName>
</protein>
<dbReference type="Gene3D" id="3.30.700.10">
    <property type="entry name" value="Glycoprotein, Type 4 Pilin"/>
    <property type="match status" value="1"/>
</dbReference>
<dbReference type="Pfam" id="PF12019">
    <property type="entry name" value="GspH"/>
    <property type="match status" value="1"/>
</dbReference>
<dbReference type="STRING" id="81479.RA876_07185"/>
<keyword evidence="3" id="KW-1003">Cell membrane</keyword>
<dbReference type="RefSeq" id="WP_158025690.1">
    <property type="nucleotide sequence ID" value="NZ_MSYM01000013.1"/>
</dbReference>